<gene>
    <name evidence="2" type="ORF">DWW10_21220</name>
</gene>
<proteinExistence type="predicted"/>
<dbReference type="InterPro" id="IPR036291">
    <property type="entry name" value="NAD(P)-bd_dom_sf"/>
</dbReference>
<reference evidence="2 3" key="1">
    <citation type="submission" date="2018-08" db="EMBL/GenBank/DDBJ databases">
        <title>A genome reference for cultivated species of the human gut microbiota.</title>
        <authorList>
            <person name="Zou Y."/>
            <person name="Xue W."/>
            <person name="Luo G."/>
        </authorList>
    </citation>
    <scope>NUCLEOTIDE SEQUENCE [LARGE SCALE GENOMIC DNA]</scope>
    <source>
        <strain evidence="2 3">AF14-32</strain>
    </source>
</reference>
<name>A0A412XV15_9BACE</name>
<dbReference type="PANTHER" id="PTHR43245:SF13">
    <property type="entry name" value="UDP-D-APIOSE_UDP-D-XYLOSE SYNTHASE 2"/>
    <property type="match status" value="1"/>
</dbReference>
<dbReference type="InterPro" id="IPR001509">
    <property type="entry name" value="Epimerase_deHydtase"/>
</dbReference>
<dbReference type="SUPFAM" id="SSF51735">
    <property type="entry name" value="NAD(P)-binding Rossmann-fold domains"/>
    <property type="match status" value="1"/>
</dbReference>
<protein>
    <submittedName>
        <fullName evidence="2">NAD-dependent epimerase/dehydratase family protein</fullName>
    </submittedName>
</protein>
<dbReference type="Proteomes" id="UP000283850">
    <property type="component" value="Unassembled WGS sequence"/>
</dbReference>
<dbReference type="EMBL" id="QRZF01000020">
    <property type="protein sequence ID" value="RGV49073.1"/>
    <property type="molecule type" value="Genomic_DNA"/>
</dbReference>
<feature type="domain" description="NAD-dependent epimerase/dehydratase" evidence="1">
    <location>
        <begin position="3"/>
        <end position="222"/>
    </location>
</feature>
<dbReference type="InterPro" id="IPR050177">
    <property type="entry name" value="Lipid_A_modif_metabolic_enz"/>
</dbReference>
<accession>A0A412XV15</accession>
<evidence type="ECO:0000313" key="2">
    <source>
        <dbReference type="EMBL" id="RGV49073.1"/>
    </source>
</evidence>
<dbReference type="RefSeq" id="WP_118422192.1">
    <property type="nucleotide sequence ID" value="NZ_QRZF01000020.1"/>
</dbReference>
<sequence length="396" mass="45288">MRVLLIGGTGVLSSAVTAEALRQGIAITMINRGRNVKNLPDGVELIKSDRKNYSYIRQQLEGRSFDAVMDYLCYSDKDTAESVNLYKEFTKQYFFISSCAVYNTRLGEVCHEDSPKVLPVWSYSVNKWASEQHLMKLLEGSDVHYTIIRPCVTYGNTRIPYGISPIYGYHWTLAARILAGKPIIRWNGGINRCNITRVEDFAMGVVGLIGNTKAYDEAFNVCGDEAPSWNEVLSCISRIIKKEIKTIDLPSTFYAHEMPSRKGEILGGRSIDAIMDNSKLKSVIPDFQQTLFIEDGIRKTIEAYKMNNYEAGIDWFFDADTDRIISKWCKSKGIDTTNYHLNFIDYLGNATASDKIQYLFVKNKSNFFFFIIYKSFNLMKRIIRKLNGMFKLRKTQ</sequence>
<dbReference type="PANTHER" id="PTHR43245">
    <property type="entry name" value="BIFUNCTIONAL POLYMYXIN RESISTANCE PROTEIN ARNA"/>
    <property type="match status" value="1"/>
</dbReference>
<evidence type="ECO:0000313" key="3">
    <source>
        <dbReference type="Proteomes" id="UP000283850"/>
    </source>
</evidence>
<dbReference type="Gene3D" id="3.40.50.720">
    <property type="entry name" value="NAD(P)-binding Rossmann-like Domain"/>
    <property type="match status" value="1"/>
</dbReference>
<dbReference type="AlphaFoldDB" id="A0A412XV15"/>
<evidence type="ECO:0000259" key="1">
    <source>
        <dbReference type="Pfam" id="PF01370"/>
    </source>
</evidence>
<organism evidence="2 3">
    <name type="scientific">Bacteroides intestinalis</name>
    <dbReference type="NCBI Taxonomy" id="329854"/>
    <lineage>
        <taxon>Bacteria</taxon>
        <taxon>Pseudomonadati</taxon>
        <taxon>Bacteroidota</taxon>
        <taxon>Bacteroidia</taxon>
        <taxon>Bacteroidales</taxon>
        <taxon>Bacteroidaceae</taxon>
        <taxon>Bacteroides</taxon>
    </lineage>
</organism>
<dbReference type="Pfam" id="PF01370">
    <property type="entry name" value="Epimerase"/>
    <property type="match status" value="1"/>
</dbReference>
<comment type="caution">
    <text evidence="2">The sequence shown here is derived from an EMBL/GenBank/DDBJ whole genome shotgun (WGS) entry which is preliminary data.</text>
</comment>